<dbReference type="Pfam" id="PF00144">
    <property type="entry name" value="Beta-lactamase"/>
    <property type="match status" value="1"/>
</dbReference>
<dbReference type="InterPro" id="IPR012338">
    <property type="entry name" value="Beta-lactam/transpept-like"/>
</dbReference>
<dbReference type="InterPro" id="IPR050789">
    <property type="entry name" value="Diverse_Enzym_Activities"/>
</dbReference>
<keyword evidence="2" id="KW-0378">Hydrolase</keyword>
<name>A0ABU3SBL8_9HYPH</name>
<dbReference type="EMBL" id="JAWDID010000035">
    <property type="protein sequence ID" value="MDU0342183.1"/>
    <property type="molecule type" value="Genomic_DNA"/>
</dbReference>
<keyword evidence="3" id="KW-1185">Reference proteome</keyword>
<sequence>MDRRAFLAATGAALLARPAVVQARARQWQEVSLAEAGFRPDAGERIDRAFANGELNGLHGLVVLRHGKIALERYFAGADEIWGDSRGVIAFNADELHDLRSVSKSIVGLVYGIALADGLVPKPEAPLLASFPDYPDLAADPERQRLKVAHVLTMTMGLVWDESLPYSDPRNSEIAMEYAPDRYRFVLDRPIARPPGEAWTYSGGATALLGHLIAKGSGKRLGEFAHERLFAPLGIDRFAWTNGLDGREAAASGLRLRPRDLAAIGQLLLDKGSHAGRQIVPAGWLEQCLTAQTQTKDGLGYGYQWYLGRNRAGEPWFGAFGNGGQRLVVTPRQQLVIAITAGNYNKPGGERMSAKLANEFIFGALAQ</sequence>
<evidence type="ECO:0000313" key="2">
    <source>
        <dbReference type="EMBL" id="MDU0342183.1"/>
    </source>
</evidence>
<dbReference type="RefSeq" id="WP_316019972.1">
    <property type="nucleotide sequence ID" value="NZ_JAWDID010000035.1"/>
</dbReference>
<dbReference type="InterPro" id="IPR001466">
    <property type="entry name" value="Beta-lactam-related"/>
</dbReference>
<evidence type="ECO:0000259" key="1">
    <source>
        <dbReference type="Pfam" id="PF00144"/>
    </source>
</evidence>
<accession>A0ABU3SBL8</accession>
<evidence type="ECO:0000313" key="3">
    <source>
        <dbReference type="Proteomes" id="UP001254257"/>
    </source>
</evidence>
<dbReference type="GO" id="GO:0016787">
    <property type="term" value="F:hydrolase activity"/>
    <property type="evidence" value="ECO:0007669"/>
    <property type="project" value="UniProtKB-KW"/>
</dbReference>
<proteinExistence type="predicted"/>
<comment type="caution">
    <text evidence="2">The sequence shown here is derived from an EMBL/GenBank/DDBJ whole genome shotgun (WGS) entry which is preliminary data.</text>
</comment>
<organism evidence="2 3">
    <name type="scientific">Bosea rubneri</name>
    <dbReference type="NCBI Taxonomy" id="3075434"/>
    <lineage>
        <taxon>Bacteria</taxon>
        <taxon>Pseudomonadati</taxon>
        <taxon>Pseudomonadota</taxon>
        <taxon>Alphaproteobacteria</taxon>
        <taxon>Hyphomicrobiales</taxon>
        <taxon>Boseaceae</taxon>
        <taxon>Bosea</taxon>
    </lineage>
</organism>
<dbReference type="SUPFAM" id="SSF56601">
    <property type="entry name" value="beta-lactamase/transpeptidase-like"/>
    <property type="match status" value="1"/>
</dbReference>
<protein>
    <submittedName>
        <fullName evidence="2">Serine hydrolase</fullName>
        <ecNumber evidence="2">3.-.-.-</ecNumber>
    </submittedName>
</protein>
<feature type="domain" description="Beta-lactamase-related" evidence="1">
    <location>
        <begin position="61"/>
        <end position="341"/>
    </location>
</feature>
<reference evidence="2 3" key="1">
    <citation type="submission" date="2023-09" db="EMBL/GenBank/DDBJ databases">
        <title>Whole genome shotgun sequencing (WGS) of Bosea sp. ZW T0_25, isolated from stored onions (Allium cepa).</title>
        <authorList>
            <person name="Stoll D.A."/>
            <person name="Huch M."/>
        </authorList>
    </citation>
    <scope>NUCLEOTIDE SEQUENCE [LARGE SCALE GENOMIC DNA]</scope>
    <source>
        <strain evidence="2 3">ZW T0_25</strain>
    </source>
</reference>
<dbReference type="Proteomes" id="UP001254257">
    <property type="component" value="Unassembled WGS sequence"/>
</dbReference>
<dbReference type="Gene3D" id="3.40.710.10">
    <property type="entry name" value="DD-peptidase/beta-lactamase superfamily"/>
    <property type="match status" value="1"/>
</dbReference>
<dbReference type="PANTHER" id="PTHR43283">
    <property type="entry name" value="BETA-LACTAMASE-RELATED"/>
    <property type="match status" value="1"/>
</dbReference>
<dbReference type="EC" id="3.-.-.-" evidence="2"/>
<dbReference type="PANTHER" id="PTHR43283:SF7">
    <property type="entry name" value="BETA-LACTAMASE-RELATED DOMAIN-CONTAINING PROTEIN"/>
    <property type="match status" value="1"/>
</dbReference>
<gene>
    <name evidence="2" type="ORF">RKE40_19985</name>
</gene>